<dbReference type="RefSeq" id="XP_031865361.1">
    <property type="nucleotide sequence ID" value="XM_032018524.1"/>
</dbReference>
<dbReference type="AlphaFoldDB" id="A0A370TB15"/>
<protein>
    <recommendedName>
        <fullName evidence="1">Glycosyl transferase CAP10 domain-containing protein</fullName>
    </recommendedName>
</protein>
<comment type="caution">
    <text evidence="2">The sequence shown here is derived from an EMBL/GenBank/DDBJ whole genome shotgun (WGS) entry which is preliminary data.</text>
</comment>
<reference evidence="2 3" key="1">
    <citation type="journal article" date="2018" name="IMA Fungus">
        <title>IMA Genome-F 9: Draft genome sequence of Annulohypoxylon stygium, Aspergillus mulundensis, Berkeleyomyces basicola (syn. Thielaviopsis basicola), Ceratocystis smalleyi, two Cercospora beticola strains, Coleophoma cylindrospora, Fusarium fracticaudum, Phialophora cf. hyalina, and Morchella septimelata.</title>
        <authorList>
            <person name="Wingfield B.D."/>
            <person name="Bills G.F."/>
            <person name="Dong Y."/>
            <person name="Huang W."/>
            <person name="Nel W.J."/>
            <person name="Swalarsk-Parry B.S."/>
            <person name="Vaghefi N."/>
            <person name="Wilken P.M."/>
            <person name="An Z."/>
            <person name="de Beer Z.W."/>
            <person name="De Vos L."/>
            <person name="Chen L."/>
            <person name="Duong T.A."/>
            <person name="Gao Y."/>
            <person name="Hammerbacher A."/>
            <person name="Kikkert J.R."/>
            <person name="Li Y."/>
            <person name="Li H."/>
            <person name="Li K."/>
            <person name="Li Q."/>
            <person name="Liu X."/>
            <person name="Ma X."/>
            <person name="Naidoo K."/>
            <person name="Pethybridge S.J."/>
            <person name="Sun J."/>
            <person name="Steenkamp E.T."/>
            <person name="van der Nest M.A."/>
            <person name="van Wyk S."/>
            <person name="Wingfield M.J."/>
            <person name="Xiong C."/>
            <person name="Yue Q."/>
            <person name="Zhang X."/>
        </authorList>
    </citation>
    <scope>NUCLEOTIDE SEQUENCE [LARGE SCALE GENOMIC DNA]</scope>
    <source>
        <strain evidence="2 3">BP 5553</strain>
    </source>
</reference>
<feature type="domain" description="Glycosyl transferase CAP10" evidence="1">
    <location>
        <begin position="116"/>
        <end position="385"/>
    </location>
</feature>
<dbReference type="GeneID" id="43602750"/>
<sequence>MAVRSRRLPQNYLLSPFKLFAARNPSEDTKNNLSLSELQCRATFPGLMQEIDQSVARGPFDLKKLADDYQGIVEGRIKDGKLYVISAEWRPSRMMLYERNAVLHQLHRALITSPTPLPDTVFSFSVIDNPRQNTWSFSRSNDPNIKGNYWVMPHFSFWSWPKPFIGTMDQALSKIDDVEKSIFWVEKINKVVWRGTAWFNSVGNLNLRPMLLQVTKGKEWADVQDMKWKTNGVMAENSIEVEDFCRYKYIIYTEGVTYSGRLPFHQSCASVIITPPLTYLLHTTHLLKPLFSSSLSISTSPPTPKDQQRWPNSYSPSEANIVFVKHDWSDLEQTIDWLRQNDHIAKGIADRQRELIAKKGYLSEGAEVCYWRELIRGWAGVVQEKNGTKGDKDVWGEGIRWETFSLIGETNWVRAQ</sequence>
<organism evidence="2 3">
    <name type="scientific">Venustampulla echinocandica</name>
    <dbReference type="NCBI Taxonomy" id="2656787"/>
    <lineage>
        <taxon>Eukaryota</taxon>
        <taxon>Fungi</taxon>
        <taxon>Dikarya</taxon>
        <taxon>Ascomycota</taxon>
        <taxon>Pezizomycotina</taxon>
        <taxon>Leotiomycetes</taxon>
        <taxon>Helotiales</taxon>
        <taxon>Pleuroascaceae</taxon>
        <taxon>Venustampulla</taxon>
    </lineage>
</organism>
<keyword evidence="3" id="KW-1185">Reference proteome</keyword>
<dbReference type="EMBL" id="NPIC01000013">
    <property type="protein sequence ID" value="RDL31112.1"/>
    <property type="molecule type" value="Genomic_DNA"/>
</dbReference>
<accession>A0A370TB15</accession>
<gene>
    <name evidence="2" type="ORF">BP5553_09901</name>
</gene>
<evidence type="ECO:0000313" key="3">
    <source>
        <dbReference type="Proteomes" id="UP000254866"/>
    </source>
</evidence>
<dbReference type="OrthoDB" id="202415at2759"/>
<dbReference type="PANTHER" id="PTHR12203">
    <property type="entry name" value="KDEL LYS-ASP-GLU-LEU CONTAINING - RELATED"/>
    <property type="match status" value="1"/>
</dbReference>
<evidence type="ECO:0000259" key="1">
    <source>
        <dbReference type="SMART" id="SM00672"/>
    </source>
</evidence>
<dbReference type="SMART" id="SM00672">
    <property type="entry name" value="CAP10"/>
    <property type="match status" value="1"/>
</dbReference>
<name>A0A370TB15_9HELO</name>
<proteinExistence type="predicted"/>
<dbReference type="InterPro" id="IPR006598">
    <property type="entry name" value="CAP10"/>
</dbReference>
<evidence type="ECO:0000313" key="2">
    <source>
        <dbReference type="EMBL" id="RDL31112.1"/>
    </source>
</evidence>
<dbReference type="PANTHER" id="PTHR12203:SF63">
    <property type="entry name" value="GLYCOSYL TRANSFERASE CAP10 DOMAIN-CONTAINING PROTEIN"/>
    <property type="match status" value="1"/>
</dbReference>
<dbReference type="Pfam" id="PF05686">
    <property type="entry name" value="Glyco_transf_90"/>
    <property type="match status" value="1"/>
</dbReference>
<dbReference type="Proteomes" id="UP000254866">
    <property type="component" value="Unassembled WGS sequence"/>
</dbReference>
<dbReference type="InterPro" id="IPR051091">
    <property type="entry name" value="O-Glucosyltr/Glycosyltrsf_90"/>
</dbReference>